<feature type="domain" description="F-box" evidence="3">
    <location>
        <begin position="20"/>
        <end position="52"/>
    </location>
</feature>
<protein>
    <recommendedName>
        <fullName evidence="3">F-box domain-containing protein</fullName>
    </recommendedName>
</protein>
<sequence length="401" mass="45179">MASTGGEDGADETASLLMPCFPNELAEHCLLRLPLDAIARCRVVSRSWASYLSQYRSMDPCHFLACFCGASLDPLMRSFFTWIFVPLAGSRPYVIPFYNVPSGLPSWIHAFSSGTQLVQTGTDLLLVRSRLQYTGLRDRLLSVKEDNACNFNRRGDHDYRAIVEPGGFQAFNLWVMKWCNDMDTPPSIPAMRVDRWDFANAQIGKYVYVAGGDGIGAANSAERLNVETGVWEDLPDMIRERHGHPAGFVLGGCFYVAGGEFQPTPSSGSQSMEFYNAERRTWTLLDSTWLHPPRLYGVNDHHVAVVKDVVYVAKDGQLMMLSEATHWRWRVRGKLPFCEGRSINMLSINDNQLWIVIVRDGSRLLFSCKPHFVGRLHWQQMPFVIPSTNHSNILSCLGLSF</sequence>
<name>A0A8T2RTZ2_CERRI</name>
<dbReference type="InterPro" id="IPR036047">
    <property type="entry name" value="F-box-like_dom_sf"/>
</dbReference>
<dbReference type="Gene3D" id="2.120.10.80">
    <property type="entry name" value="Kelch-type beta propeller"/>
    <property type="match status" value="1"/>
</dbReference>
<keyword evidence="1" id="KW-0880">Kelch repeat</keyword>
<dbReference type="Pfam" id="PF00646">
    <property type="entry name" value="F-box"/>
    <property type="match status" value="1"/>
</dbReference>
<accession>A0A8T2RTZ2</accession>
<evidence type="ECO:0000313" key="4">
    <source>
        <dbReference type="EMBL" id="KAH7299912.1"/>
    </source>
</evidence>
<evidence type="ECO:0000256" key="2">
    <source>
        <dbReference type="ARBA" id="ARBA00022737"/>
    </source>
</evidence>
<dbReference type="InterPro" id="IPR015915">
    <property type="entry name" value="Kelch-typ_b-propeller"/>
</dbReference>
<keyword evidence="5" id="KW-1185">Reference proteome</keyword>
<evidence type="ECO:0000259" key="3">
    <source>
        <dbReference type="Pfam" id="PF00646"/>
    </source>
</evidence>
<comment type="caution">
    <text evidence="4">The sequence shown here is derived from an EMBL/GenBank/DDBJ whole genome shotgun (WGS) entry which is preliminary data.</text>
</comment>
<dbReference type="InterPro" id="IPR006652">
    <property type="entry name" value="Kelch_1"/>
</dbReference>
<dbReference type="AlphaFoldDB" id="A0A8T2RTZ2"/>
<dbReference type="SMART" id="SM00612">
    <property type="entry name" value="Kelch"/>
    <property type="match status" value="1"/>
</dbReference>
<dbReference type="Pfam" id="PF01344">
    <property type="entry name" value="Kelch_1"/>
    <property type="match status" value="1"/>
</dbReference>
<dbReference type="Proteomes" id="UP000825935">
    <property type="component" value="Chromosome 24"/>
</dbReference>
<keyword evidence="2" id="KW-0677">Repeat</keyword>
<proteinExistence type="predicted"/>
<evidence type="ECO:0000313" key="5">
    <source>
        <dbReference type="Proteomes" id="UP000825935"/>
    </source>
</evidence>
<dbReference type="PANTHER" id="PTHR46344:SF27">
    <property type="entry name" value="KELCH REPEAT SUPERFAMILY PROTEIN"/>
    <property type="match status" value="1"/>
</dbReference>
<dbReference type="SUPFAM" id="SSF117281">
    <property type="entry name" value="Kelch motif"/>
    <property type="match status" value="1"/>
</dbReference>
<dbReference type="OrthoDB" id="45365at2759"/>
<dbReference type="PANTHER" id="PTHR46344">
    <property type="entry name" value="OS02G0202900 PROTEIN"/>
    <property type="match status" value="1"/>
</dbReference>
<gene>
    <name evidence="4" type="ORF">KP509_24G035600</name>
</gene>
<reference evidence="4" key="1">
    <citation type="submission" date="2021-08" db="EMBL/GenBank/DDBJ databases">
        <title>WGS assembly of Ceratopteris richardii.</title>
        <authorList>
            <person name="Marchant D.B."/>
            <person name="Chen G."/>
            <person name="Jenkins J."/>
            <person name="Shu S."/>
            <person name="Leebens-Mack J."/>
            <person name="Grimwood J."/>
            <person name="Schmutz J."/>
            <person name="Soltis P."/>
            <person name="Soltis D."/>
            <person name="Chen Z.-H."/>
        </authorList>
    </citation>
    <scope>NUCLEOTIDE SEQUENCE</scope>
    <source>
        <strain evidence="4">Whitten #5841</strain>
        <tissue evidence="4">Leaf</tissue>
    </source>
</reference>
<dbReference type="EMBL" id="CM035429">
    <property type="protein sequence ID" value="KAH7299912.1"/>
    <property type="molecule type" value="Genomic_DNA"/>
</dbReference>
<dbReference type="InterPro" id="IPR001810">
    <property type="entry name" value="F-box_dom"/>
</dbReference>
<evidence type="ECO:0000256" key="1">
    <source>
        <dbReference type="ARBA" id="ARBA00022441"/>
    </source>
</evidence>
<organism evidence="4 5">
    <name type="scientific">Ceratopteris richardii</name>
    <name type="common">Triangle waterfern</name>
    <dbReference type="NCBI Taxonomy" id="49495"/>
    <lineage>
        <taxon>Eukaryota</taxon>
        <taxon>Viridiplantae</taxon>
        <taxon>Streptophyta</taxon>
        <taxon>Embryophyta</taxon>
        <taxon>Tracheophyta</taxon>
        <taxon>Polypodiopsida</taxon>
        <taxon>Polypodiidae</taxon>
        <taxon>Polypodiales</taxon>
        <taxon>Pteridineae</taxon>
        <taxon>Pteridaceae</taxon>
        <taxon>Parkerioideae</taxon>
        <taxon>Ceratopteris</taxon>
    </lineage>
</organism>
<dbReference type="SUPFAM" id="SSF81383">
    <property type="entry name" value="F-box domain"/>
    <property type="match status" value="1"/>
</dbReference>